<dbReference type="Gene3D" id="3.20.20.80">
    <property type="entry name" value="Glycosidases"/>
    <property type="match status" value="1"/>
</dbReference>
<protein>
    <submittedName>
        <fullName evidence="2">Maltogenic amylase</fullName>
    </submittedName>
</protein>
<dbReference type="InterPro" id="IPR017853">
    <property type="entry name" value="GH"/>
</dbReference>
<dbReference type="EMBL" id="RKHQ01000001">
    <property type="protein sequence ID" value="ROR96918.1"/>
    <property type="molecule type" value="Genomic_DNA"/>
</dbReference>
<organism evidence="2 3">
    <name type="scientific">Salana multivorans</name>
    <dbReference type="NCBI Taxonomy" id="120377"/>
    <lineage>
        <taxon>Bacteria</taxon>
        <taxon>Bacillati</taxon>
        <taxon>Actinomycetota</taxon>
        <taxon>Actinomycetes</taxon>
        <taxon>Micrococcales</taxon>
        <taxon>Beutenbergiaceae</taxon>
        <taxon>Salana</taxon>
    </lineage>
</organism>
<accession>A0A3N2DB81</accession>
<dbReference type="AlphaFoldDB" id="A0A3N2DB81"/>
<evidence type="ECO:0000259" key="1">
    <source>
        <dbReference type="SMART" id="SM00642"/>
    </source>
</evidence>
<sequence length="439" mass="49284">MALDTDISLRGKLLYSVYVRSHSPSGDFAGVLADLDRIRDLGVDIVWFLPIHPSGVAGRKGEAGSPYAIRDYRAVDPAYGTREEFERLVDAIHDRGMLAMMDVVFNHTSPDSVLWETHPEWFYRDADGNPANRNPDWADIIDLDLDVRDGLWDYHVETLRGWARIVDGFRCDVAPLLPMEFWSRARREVAEVKEGVVWLAETVEPEFVRLLRSRGLLCHSDGETYQAFDLTYDYDVINGLRDYALGTGTLADYVRLLELQDSWYPDNYVKLRFLENHDRDRVASFATSPEDLLVWTAFLYFQKGATLLYAGQEHQDPNRPSLFDVDPVAWDPGKDLSDHLRRLREVTRDPIVVDGAYRLRVAPGVDTVVGSYTREAGAGSVSGTRSLVGIFPFRSEEADVAVPELPDGEHVDLVSGGVLTVRDGIVHSTGRAAIVSVAQ</sequence>
<name>A0A3N2DB81_9MICO</name>
<reference evidence="2 3" key="1">
    <citation type="submission" date="2018-11" db="EMBL/GenBank/DDBJ databases">
        <title>Sequencing the genomes of 1000 actinobacteria strains.</title>
        <authorList>
            <person name="Klenk H.-P."/>
        </authorList>
    </citation>
    <scope>NUCLEOTIDE SEQUENCE [LARGE SCALE GENOMIC DNA]</scope>
    <source>
        <strain evidence="2 3">DSM 13521</strain>
    </source>
</reference>
<dbReference type="CDD" id="cd11313">
    <property type="entry name" value="AmyAc_arch_bac_AmyA"/>
    <property type="match status" value="1"/>
</dbReference>
<dbReference type="InterPro" id="IPR041331">
    <property type="entry name" value="Bac_A_amyl_C"/>
</dbReference>
<dbReference type="PANTHER" id="PTHR47786:SF2">
    <property type="entry name" value="GLYCOSYL HYDROLASE FAMILY 13 CATALYTIC DOMAIN-CONTAINING PROTEIN"/>
    <property type="match status" value="1"/>
</dbReference>
<dbReference type="Proteomes" id="UP000275356">
    <property type="component" value="Unassembled WGS sequence"/>
</dbReference>
<dbReference type="RefSeq" id="WP_123739032.1">
    <property type="nucleotide sequence ID" value="NZ_RKHQ01000001.1"/>
</dbReference>
<feature type="domain" description="Glycosyl hydrolase family 13 catalytic" evidence="1">
    <location>
        <begin position="16"/>
        <end position="352"/>
    </location>
</feature>
<proteinExistence type="predicted"/>
<comment type="caution">
    <text evidence="2">The sequence shown here is derived from an EMBL/GenBank/DDBJ whole genome shotgun (WGS) entry which is preliminary data.</text>
</comment>
<evidence type="ECO:0000313" key="2">
    <source>
        <dbReference type="EMBL" id="ROR96918.1"/>
    </source>
</evidence>
<dbReference type="Pfam" id="PF18612">
    <property type="entry name" value="Bac_A_amyl_C"/>
    <property type="match status" value="1"/>
</dbReference>
<gene>
    <name evidence="2" type="ORF">EDD28_1511</name>
</gene>
<keyword evidence="3" id="KW-1185">Reference proteome</keyword>
<dbReference type="PANTHER" id="PTHR47786">
    <property type="entry name" value="ALPHA-1,4-GLUCAN:MALTOSE-1-PHOSPHATE MALTOSYLTRANSFERASE"/>
    <property type="match status" value="1"/>
</dbReference>
<dbReference type="GO" id="GO:0005975">
    <property type="term" value="P:carbohydrate metabolic process"/>
    <property type="evidence" value="ECO:0007669"/>
    <property type="project" value="InterPro"/>
</dbReference>
<dbReference type="OrthoDB" id="9805159at2"/>
<dbReference type="SUPFAM" id="SSF51445">
    <property type="entry name" value="(Trans)glycosidases"/>
    <property type="match status" value="1"/>
</dbReference>
<dbReference type="Pfam" id="PF00128">
    <property type="entry name" value="Alpha-amylase"/>
    <property type="match status" value="1"/>
</dbReference>
<dbReference type="SMART" id="SM00642">
    <property type="entry name" value="Aamy"/>
    <property type="match status" value="1"/>
</dbReference>
<dbReference type="InterPro" id="IPR006047">
    <property type="entry name" value="GH13_cat_dom"/>
</dbReference>
<evidence type="ECO:0000313" key="3">
    <source>
        <dbReference type="Proteomes" id="UP000275356"/>
    </source>
</evidence>